<name>G7IGI8_MEDTR</name>
<reference evidence="2 4" key="2">
    <citation type="journal article" date="2014" name="BMC Genomics">
        <title>An improved genome release (version Mt4.0) for the model legume Medicago truncatula.</title>
        <authorList>
            <person name="Tang H."/>
            <person name="Krishnakumar V."/>
            <person name="Bidwell S."/>
            <person name="Rosen B."/>
            <person name="Chan A."/>
            <person name="Zhou S."/>
            <person name="Gentzbittel L."/>
            <person name="Childs K.L."/>
            <person name="Yandell M."/>
            <person name="Gundlach H."/>
            <person name="Mayer K.F."/>
            <person name="Schwartz D.C."/>
            <person name="Town C.D."/>
        </authorList>
    </citation>
    <scope>GENOME REANNOTATION</scope>
    <source>
        <strain evidence="3 4">cv. Jemalong A17</strain>
    </source>
</reference>
<gene>
    <name evidence="2" type="ordered locus">MTR_2g048480</name>
</gene>
<evidence type="ECO:0000313" key="3">
    <source>
        <dbReference type="EnsemblPlants" id="AES65753"/>
    </source>
</evidence>
<feature type="transmembrane region" description="Helical" evidence="1">
    <location>
        <begin position="16"/>
        <end position="36"/>
    </location>
</feature>
<keyword evidence="4" id="KW-1185">Reference proteome</keyword>
<protein>
    <submittedName>
        <fullName evidence="2">Transmembrane protein, putative</fullName>
    </submittedName>
</protein>
<dbReference type="EnsemblPlants" id="AES65753">
    <property type="protein sequence ID" value="AES65753"/>
    <property type="gene ID" value="MTR_2g048480"/>
</dbReference>
<dbReference type="HOGENOM" id="CLU_2964295_0_0_1"/>
<keyword evidence="1 2" id="KW-0812">Transmembrane</keyword>
<evidence type="ECO:0000313" key="4">
    <source>
        <dbReference type="Proteomes" id="UP000002051"/>
    </source>
</evidence>
<organism evidence="2 4">
    <name type="scientific">Medicago truncatula</name>
    <name type="common">Barrel medic</name>
    <name type="synonym">Medicago tribuloides</name>
    <dbReference type="NCBI Taxonomy" id="3880"/>
    <lineage>
        <taxon>Eukaryota</taxon>
        <taxon>Viridiplantae</taxon>
        <taxon>Streptophyta</taxon>
        <taxon>Embryophyta</taxon>
        <taxon>Tracheophyta</taxon>
        <taxon>Spermatophyta</taxon>
        <taxon>Magnoliopsida</taxon>
        <taxon>eudicotyledons</taxon>
        <taxon>Gunneridae</taxon>
        <taxon>Pentapetalae</taxon>
        <taxon>rosids</taxon>
        <taxon>fabids</taxon>
        <taxon>Fabales</taxon>
        <taxon>Fabaceae</taxon>
        <taxon>Papilionoideae</taxon>
        <taxon>50 kb inversion clade</taxon>
        <taxon>NPAAA clade</taxon>
        <taxon>Hologalegina</taxon>
        <taxon>IRL clade</taxon>
        <taxon>Trifolieae</taxon>
        <taxon>Medicago</taxon>
    </lineage>
</organism>
<dbReference type="EMBL" id="CM001218">
    <property type="protein sequence ID" value="AES65753.1"/>
    <property type="molecule type" value="Genomic_DNA"/>
</dbReference>
<keyword evidence="1" id="KW-0472">Membrane</keyword>
<reference evidence="3" key="3">
    <citation type="submission" date="2015-04" db="UniProtKB">
        <authorList>
            <consortium name="EnsemblPlants"/>
        </authorList>
    </citation>
    <scope>IDENTIFICATION</scope>
    <source>
        <strain evidence="3">cv. Jemalong A17</strain>
    </source>
</reference>
<dbReference type="AlphaFoldDB" id="G7IGI8"/>
<evidence type="ECO:0000256" key="1">
    <source>
        <dbReference type="SAM" id="Phobius"/>
    </source>
</evidence>
<dbReference type="PaxDb" id="3880-AES65753"/>
<reference evidence="2 4" key="1">
    <citation type="journal article" date="2011" name="Nature">
        <title>The Medicago genome provides insight into the evolution of rhizobial symbioses.</title>
        <authorList>
            <person name="Young N.D."/>
            <person name="Debelle F."/>
            <person name="Oldroyd G.E."/>
            <person name="Geurts R."/>
            <person name="Cannon S.B."/>
            <person name="Udvardi M.K."/>
            <person name="Benedito V.A."/>
            <person name="Mayer K.F."/>
            <person name="Gouzy J."/>
            <person name="Schoof H."/>
            <person name="Van de Peer Y."/>
            <person name="Proost S."/>
            <person name="Cook D.R."/>
            <person name="Meyers B.C."/>
            <person name="Spannagl M."/>
            <person name="Cheung F."/>
            <person name="De Mita S."/>
            <person name="Krishnakumar V."/>
            <person name="Gundlach H."/>
            <person name="Zhou S."/>
            <person name="Mudge J."/>
            <person name="Bharti A.K."/>
            <person name="Murray J.D."/>
            <person name="Naoumkina M.A."/>
            <person name="Rosen B."/>
            <person name="Silverstein K.A."/>
            <person name="Tang H."/>
            <person name="Rombauts S."/>
            <person name="Zhao P.X."/>
            <person name="Zhou P."/>
            <person name="Barbe V."/>
            <person name="Bardou P."/>
            <person name="Bechner M."/>
            <person name="Bellec A."/>
            <person name="Berger A."/>
            <person name="Berges H."/>
            <person name="Bidwell S."/>
            <person name="Bisseling T."/>
            <person name="Choisne N."/>
            <person name="Couloux A."/>
            <person name="Denny R."/>
            <person name="Deshpande S."/>
            <person name="Dai X."/>
            <person name="Doyle J.J."/>
            <person name="Dudez A.M."/>
            <person name="Farmer A.D."/>
            <person name="Fouteau S."/>
            <person name="Franken C."/>
            <person name="Gibelin C."/>
            <person name="Gish J."/>
            <person name="Goldstein S."/>
            <person name="Gonzalez A.J."/>
            <person name="Green P.J."/>
            <person name="Hallab A."/>
            <person name="Hartog M."/>
            <person name="Hua A."/>
            <person name="Humphray S.J."/>
            <person name="Jeong D.H."/>
            <person name="Jing Y."/>
            <person name="Jocker A."/>
            <person name="Kenton S.M."/>
            <person name="Kim D.J."/>
            <person name="Klee K."/>
            <person name="Lai H."/>
            <person name="Lang C."/>
            <person name="Lin S."/>
            <person name="Macmil S.L."/>
            <person name="Magdelenat G."/>
            <person name="Matthews L."/>
            <person name="McCorrison J."/>
            <person name="Monaghan E.L."/>
            <person name="Mun J.H."/>
            <person name="Najar F.Z."/>
            <person name="Nicholson C."/>
            <person name="Noirot C."/>
            <person name="O'Bleness M."/>
            <person name="Paule C.R."/>
            <person name="Poulain J."/>
            <person name="Prion F."/>
            <person name="Qin B."/>
            <person name="Qu C."/>
            <person name="Retzel E.F."/>
            <person name="Riddle C."/>
            <person name="Sallet E."/>
            <person name="Samain S."/>
            <person name="Samson N."/>
            <person name="Sanders I."/>
            <person name="Saurat O."/>
            <person name="Scarpelli C."/>
            <person name="Schiex T."/>
            <person name="Segurens B."/>
            <person name="Severin A.J."/>
            <person name="Sherrier D.J."/>
            <person name="Shi R."/>
            <person name="Sims S."/>
            <person name="Singer S.R."/>
            <person name="Sinharoy S."/>
            <person name="Sterck L."/>
            <person name="Viollet A."/>
            <person name="Wang B.B."/>
            <person name="Wang K."/>
            <person name="Wang M."/>
            <person name="Wang X."/>
            <person name="Warfsmann J."/>
            <person name="Weissenbach J."/>
            <person name="White D.D."/>
            <person name="White J.D."/>
            <person name="Wiley G.B."/>
            <person name="Wincker P."/>
            <person name="Xing Y."/>
            <person name="Yang L."/>
            <person name="Yao Z."/>
            <person name="Ying F."/>
            <person name="Zhai J."/>
            <person name="Zhou L."/>
            <person name="Zuber A."/>
            <person name="Denarie J."/>
            <person name="Dixon R.A."/>
            <person name="May G.D."/>
            <person name="Schwartz D.C."/>
            <person name="Rogers J."/>
            <person name="Quetier F."/>
            <person name="Town C.D."/>
            <person name="Roe B.A."/>
        </authorList>
    </citation>
    <scope>NUCLEOTIDE SEQUENCE [LARGE SCALE GENOMIC DNA]</scope>
    <source>
        <strain evidence="2">A17</strain>
        <strain evidence="3 4">cv. Jemalong A17</strain>
    </source>
</reference>
<dbReference type="Proteomes" id="UP000002051">
    <property type="component" value="Chromosome 2"/>
</dbReference>
<sequence length="59" mass="6672">MRYSYQAVLKSMFLDWYLKIGVASAFGGASIEFFMVKTGFCVRNFLSHSLNTLATFAFS</sequence>
<proteinExistence type="predicted"/>
<accession>G7IGI8</accession>
<keyword evidence="1" id="KW-1133">Transmembrane helix</keyword>
<evidence type="ECO:0000313" key="2">
    <source>
        <dbReference type="EMBL" id="AES65753.1"/>
    </source>
</evidence>